<feature type="compositionally biased region" description="Polar residues" evidence="1">
    <location>
        <begin position="28"/>
        <end position="65"/>
    </location>
</feature>
<dbReference type="OrthoDB" id="3133596at2759"/>
<sequence length="298" mass="33912">MSLSEDDSDQDPESLYADSIHKDHNDSDITTPSPIQESCQDEYTATPTKNETSSIIYSTPTSRSGYTERCSPKTRLEFQKMCETMYEGHFCLITQEDDGPQIVHVIPLATKASTNSWFLLPDTQTLGDVHHHVKAAIEWRQNPNSKGIVPLRSKWQLETLMKYTFIPVSFEGAIMRYNKGRPIIHEYPYPNLPLLECHILLPYAVINAGQKLNRNQLDGIVRGLHAEQTTEFEELKQRLTLLCDIWDLFMGAQDTAKAWGKPAEGDKSEAVGNRKRKQNDSGQTNRRSTWSKSEHRGT</sequence>
<accession>A0A9P7CWY9</accession>
<comment type="caution">
    <text evidence="2">The sequence shown here is derived from an EMBL/GenBank/DDBJ whole genome shotgun (WGS) entry which is preliminary data.</text>
</comment>
<dbReference type="AlphaFoldDB" id="A0A9P7CWY9"/>
<gene>
    <name evidence="2" type="ORF">EV702DRAFT_1050222</name>
</gene>
<evidence type="ECO:0000313" key="2">
    <source>
        <dbReference type="EMBL" id="KAG1767890.1"/>
    </source>
</evidence>
<feature type="region of interest" description="Disordered" evidence="1">
    <location>
        <begin position="258"/>
        <end position="298"/>
    </location>
</feature>
<feature type="compositionally biased region" description="Acidic residues" evidence="1">
    <location>
        <begin position="1"/>
        <end position="12"/>
    </location>
</feature>
<reference evidence="2" key="1">
    <citation type="journal article" date="2020" name="New Phytol.">
        <title>Comparative genomics reveals dynamic genome evolution in host specialist ectomycorrhizal fungi.</title>
        <authorList>
            <person name="Lofgren L.A."/>
            <person name="Nguyen N.H."/>
            <person name="Vilgalys R."/>
            <person name="Ruytinx J."/>
            <person name="Liao H.L."/>
            <person name="Branco S."/>
            <person name="Kuo A."/>
            <person name="LaButti K."/>
            <person name="Lipzen A."/>
            <person name="Andreopoulos W."/>
            <person name="Pangilinan J."/>
            <person name="Riley R."/>
            <person name="Hundley H."/>
            <person name="Na H."/>
            <person name="Barry K."/>
            <person name="Grigoriev I.V."/>
            <person name="Stajich J.E."/>
            <person name="Kennedy P.G."/>
        </authorList>
    </citation>
    <scope>NUCLEOTIDE SEQUENCE</scope>
    <source>
        <strain evidence="2">DOB743</strain>
    </source>
</reference>
<evidence type="ECO:0000313" key="3">
    <source>
        <dbReference type="Proteomes" id="UP000714275"/>
    </source>
</evidence>
<proteinExistence type="predicted"/>
<keyword evidence="3" id="KW-1185">Reference proteome</keyword>
<dbReference type="Proteomes" id="UP000714275">
    <property type="component" value="Unassembled WGS sequence"/>
</dbReference>
<feature type="compositionally biased region" description="Polar residues" evidence="1">
    <location>
        <begin position="280"/>
        <end position="291"/>
    </location>
</feature>
<evidence type="ECO:0000256" key="1">
    <source>
        <dbReference type="SAM" id="MobiDB-lite"/>
    </source>
</evidence>
<organism evidence="2 3">
    <name type="scientific">Suillus placidus</name>
    <dbReference type="NCBI Taxonomy" id="48579"/>
    <lineage>
        <taxon>Eukaryota</taxon>
        <taxon>Fungi</taxon>
        <taxon>Dikarya</taxon>
        <taxon>Basidiomycota</taxon>
        <taxon>Agaricomycotina</taxon>
        <taxon>Agaricomycetes</taxon>
        <taxon>Agaricomycetidae</taxon>
        <taxon>Boletales</taxon>
        <taxon>Suillineae</taxon>
        <taxon>Suillaceae</taxon>
        <taxon>Suillus</taxon>
    </lineage>
</organism>
<name>A0A9P7CWY9_9AGAM</name>
<feature type="region of interest" description="Disordered" evidence="1">
    <location>
        <begin position="1"/>
        <end position="68"/>
    </location>
</feature>
<dbReference type="EMBL" id="JABBWD010000083">
    <property type="protein sequence ID" value="KAG1767890.1"/>
    <property type="molecule type" value="Genomic_DNA"/>
</dbReference>
<protein>
    <submittedName>
        <fullName evidence="2">Uncharacterized protein</fullName>
    </submittedName>
</protein>